<evidence type="ECO:0000256" key="5">
    <source>
        <dbReference type="ARBA" id="ARBA00023180"/>
    </source>
</evidence>
<evidence type="ECO:0000256" key="4">
    <source>
        <dbReference type="ARBA" id="ARBA00022801"/>
    </source>
</evidence>
<dbReference type="Pfam" id="PF00450">
    <property type="entry name" value="Peptidase_S10"/>
    <property type="match status" value="2"/>
</dbReference>
<organism evidence="7 8">
    <name type="scientific">Morus notabilis</name>
    <dbReference type="NCBI Taxonomy" id="981085"/>
    <lineage>
        <taxon>Eukaryota</taxon>
        <taxon>Viridiplantae</taxon>
        <taxon>Streptophyta</taxon>
        <taxon>Embryophyta</taxon>
        <taxon>Tracheophyta</taxon>
        <taxon>Spermatophyta</taxon>
        <taxon>Magnoliopsida</taxon>
        <taxon>eudicotyledons</taxon>
        <taxon>Gunneridae</taxon>
        <taxon>Pentapetalae</taxon>
        <taxon>rosids</taxon>
        <taxon>fabids</taxon>
        <taxon>Rosales</taxon>
        <taxon>Moraceae</taxon>
        <taxon>Moreae</taxon>
        <taxon>Morus</taxon>
    </lineage>
</organism>
<evidence type="ECO:0000313" key="8">
    <source>
        <dbReference type="Proteomes" id="UP000030645"/>
    </source>
</evidence>
<dbReference type="InterPro" id="IPR033124">
    <property type="entry name" value="Ser_caboxypep_his_AS"/>
</dbReference>
<keyword evidence="6" id="KW-0732">Signal</keyword>
<dbReference type="GO" id="GO:0006508">
    <property type="term" value="P:proteolysis"/>
    <property type="evidence" value="ECO:0007669"/>
    <property type="project" value="UniProtKB-KW"/>
</dbReference>
<dbReference type="Gene3D" id="3.40.50.1820">
    <property type="entry name" value="alpha/beta hydrolase"/>
    <property type="match status" value="1"/>
</dbReference>
<dbReference type="InterPro" id="IPR029058">
    <property type="entry name" value="AB_hydrolase_fold"/>
</dbReference>
<reference evidence="8" key="1">
    <citation type="submission" date="2013-01" db="EMBL/GenBank/DDBJ databases">
        <title>Draft Genome Sequence of a Mulberry Tree, Morus notabilis C.K. Schneid.</title>
        <authorList>
            <person name="He N."/>
            <person name="Zhao S."/>
        </authorList>
    </citation>
    <scope>NUCLEOTIDE SEQUENCE</scope>
</reference>
<feature type="chain" id="PRO_5004931234" evidence="6">
    <location>
        <begin position="29"/>
        <end position="427"/>
    </location>
</feature>
<dbReference type="Proteomes" id="UP000030645">
    <property type="component" value="Unassembled WGS sequence"/>
</dbReference>
<dbReference type="eggNOG" id="KOG1282">
    <property type="taxonomic scope" value="Eukaryota"/>
</dbReference>
<dbReference type="SUPFAM" id="SSF53474">
    <property type="entry name" value="alpha/beta-Hydrolases"/>
    <property type="match status" value="1"/>
</dbReference>
<dbReference type="PRINTS" id="PR00724">
    <property type="entry name" value="CRBOXYPTASEC"/>
</dbReference>
<keyword evidence="5" id="KW-0325">Glycoprotein</keyword>
<dbReference type="AlphaFoldDB" id="W9R832"/>
<name>W9R832_9ROSA</name>
<dbReference type="GO" id="GO:0016747">
    <property type="term" value="F:acyltransferase activity, transferring groups other than amino-acyl groups"/>
    <property type="evidence" value="ECO:0007669"/>
    <property type="project" value="TreeGrafter"/>
</dbReference>
<feature type="signal peptide" evidence="6">
    <location>
        <begin position="1"/>
        <end position="28"/>
    </location>
</feature>
<protein>
    <submittedName>
        <fullName evidence="7">Serine carboxypeptidase-like 18</fullName>
    </submittedName>
</protein>
<dbReference type="PANTHER" id="PTHR11802">
    <property type="entry name" value="SERINE PROTEASE FAMILY S10 SERINE CARBOXYPEPTIDASE"/>
    <property type="match status" value="1"/>
</dbReference>
<comment type="similarity">
    <text evidence="1">Belongs to the peptidase S10 family.</text>
</comment>
<proteinExistence type="inferred from homology"/>
<keyword evidence="3" id="KW-0645">Protease</keyword>
<dbReference type="EMBL" id="KE344346">
    <property type="protein sequence ID" value="EXB57415.1"/>
    <property type="molecule type" value="Genomic_DNA"/>
</dbReference>
<dbReference type="PANTHER" id="PTHR11802:SF224">
    <property type="entry name" value="SERINE CARBOXYPEPTIDASE-LIKE 7 ISOFORM X1"/>
    <property type="match status" value="1"/>
</dbReference>
<dbReference type="PROSITE" id="PS00560">
    <property type="entry name" value="CARBOXYPEPT_SER_HIS"/>
    <property type="match status" value="1"/>
</dbReference>
<evidence type="ECO:0000256" key="3">
    <source>
        <dbReference type="ARBA" id="ARBA00022670"/>
    </source>
</evidence>
<sequence>MPIQIHVSFRHIVHVLLVILLFIADVDVAAPRSIINTLTDFSGDLPFKLETGYVGVGDAEDLQLFYYFVESERSPENDPLLLWLTGGPCCSSVSALLYEIGPLSFDYSNSNTDTAPLILNPYSWTKVANIIFLDAPAGTGFSYSISSEGYPTTDTLFGAQVFEFIKKWLVSHPKFIINPLYIGGDSYSGKIVPIVVQQLSNGIEAGDQPPINLKGYILGNPVTDTRKEHYAFLEFAHRMGLLSDRIYKSAARNCKGEDTDDVDPNNVPCIEDLKVVNEIEAGRWLTKNWGNKKEVKKSLKVREETKTTWTRCNRSIPYTFDVQSSVVYHRNLTKKFLRALIYSGDHDMVVPYFSTIEWIESLGLAIDYDWRPWFSDHHEVLGYTMKYTNKKYQLTYATIKGGGHTAPQYYPEECFRMFDRWLAHYPL</sequence>
<gene>
    <name evidence="7" type="ORF">L484_016468</name>
</gene>
<keyword evidence="8" id="KW-1185">Reference proteome</keyword>
<accession>W9R832</accession>
<evidence type="ECO:0000256" key="6">
    <source>
        <dbReference type="SAM" id="SignalP"/>
    </source>
</evidence>
<dbReference type="GO" id="GO:0004185">
    <property type="term" value="F:serine-type carboxypeptidase activity"/>
    <property type="evidence" value="ECO:0007669"/>
    <property type="project" value="InterPro"/>
</dbReference>
<evidence type="ECO:0000256" key="2">
    <source>
        <dbReference type="ARBA" id="ARBA00022645"/>
    </source>
</evidence>
<evidence type="ECO:0000313" key="7">
    <source>
        <dbReference type="EMBL" id="EXB57415.1"/>
    </source>
</evidence>
<dbReference type="FunFam" id="3.40.50.1820:FF:000072">
    <property type="entry name" value="Serine carboxypeptidase-like 19"/>
    <property type="match status" value="1"/>
</dbReference>
<evidence type="ECO:0000256" key="1">
    <source>
        <dbReference type="ARBA" id="ARBA00009431"/>
    </source>
</evidence>
<dbReference type="GO" id="GO:0019748">
    <property type="term" value="P:secondary metabolic process"/>
    <property type="evidence" value="ECO:0007669"/>
    <property type="project" value="TreeGrafter"/>
</dbReference>
<keyword evidence="2 7" id="KW-0121">Carboxypeptidase</keyword>
<dbReference type="InterPro" id="IPR001563">
    <property type="entry name" value="Peptidase_S10"/>
</dbReference>
<keyword evidence="4" id="KW-0378">Hydrolase</keyword>